<gene>
    <name evidence="1" type="ORF">DSO57_1010266</name>
</gene>
<sequence length="137" mass="15463">MDRITQLQDGIDQLQHTMLTCIDYLHTRAPLLPTSTDIPITKKNEIAETEEQLKATKKELAGSFCRLIKQNEILIESLPDLSCTEESQMREISVAQEETEKDVLALETAIKKAEELKALISETLLTIQEDQLSSPHT</sequence>
<keyword evidence="2" id="KW-1185">Reference proteome</keyword>
<dbReference type="EMBL" id="QTSX02005004">
    <property type="protein sequence ID" value="KAJ9062477.1"/>
    <property type="molecule type" value="Genomic_DNA"/>
</dbReference>
<protein>
    <submittedName>
        <fullName evidence="1">Uncharacterized protein</fullName>
    </submittedName>
</protein>
<evidence type="ECO:0000313" key="2">
    <source>
        <dbReference type="Proteomes" id="UP001165960"/>
    </source>
</evidence>
<name>A0ACC2SK20_9FUNG</name>
<accession>A0ACC2SK20</accession>
<comment type="caution">
    <text evidence="1">The sequence shown here is derived from an EMBL/GenBank/DDBJ whole genome shotgun (WGS) entry which is preliminary data.</text>
</comment>
<dbReference type="Proteomes" id="UP001165960">
    <property type="component" value="Unassembled WGS sequence"/>
</dbReference>
<proteinExistence type="predicted"/>
<reference evidence="1" key="1">
    <citation type="submission" date="2022-04" db="EMBL/GenBank/DDBJ databases">
        <title>Genome of the entomopathogenic fungus Entomophthora muscae.</title>
        <authorList>
            <person name="Elya C."/>
            <person name="Lovett B.R."/>
            <person name="Lee E."/>
            <person name="Macias A.M."/>
            <person name="Hajek A.E."/>
            <person name="De Bivort B.L."/>
            <person name="Kasson M.T."/>
            <person name="De Fine Licht H.H."/>
            <person name="Stajich J.E."/>
        </authorList>
    </citation>
    <scope>NUCLEOTIDE SEQUENCE</scope>
    <source>
        <strain evidence="1">Berkeley</strain>
    </source>
</reference>
<organism evidence="1 2">
    <name type="scientific">Entomophthora muscae</name>
    <dbReference type="NCBI Taxonomy" id="34485"/>
    <lineage>
        <taxon>Eukaryota</taxon>
        <taxon>Fungi</taxon>
        <taxon>Fungi incertae sedis</taxon>
        <taxon>Zoopagomycota</taxon>
        <taxon>Entomophthoromycotina</taxon>
        <taxon>Entomophthoromycetes</taxon>
        <taxon>Entomophthorales</taxon>
        <taxon>Entomophthoraceae</taxon>
        <taxon>Entomophthora</taxon>
    </lineage>
</organism>
<evidence type="ECO:0000313" key="1">
    <source>
        <dbReference type="EMBL" id="KAJ9062477.1"/>
    </source>
</evidence>